<feature type="transmembrane region" description="Helical" evidence="1">
    <location>
        <begin position="120"/>
        <end position="140"/>
    </location>
</feature>
<dbReference type="Proteomes" id="UP000712080">
    <property type="component" value="Unassembled WGS sequence"/>
</dbReference>
<sequence>MENLTFTLQVITVDFFLAYGLYSLLYLACRIFITNPILEKIDVESTKLISLIGIVYGVLWLIGLGIILTSSAEQDLYDVKNRIFGKYWFGYWIQPFLWILITQLLRFIKIRRNILSRLTAAFFLMLSIERIIIIITSLHRDYLPSSWTMYSDAGIYPSNFFLGMLMKVFLFLFFVASYYYLKIFSKKNKILNN</sequence>
<keyword evidence="1" id="KW-1133">Transmembrane helix</keyword>
<evidence type="ECO:0000313" key="2">
    <source>
        <dbReference type="EMBL" id="NMH29309.1"/>
    </source>
</evidence>
<feature type="transmembrane region" description="Helical" evidence="1">
    <location>
        <begin position="160"/>
        <end position="181"/>
    </location>
</feature>
<dbReference type="RefSeq" id="WP_169528408.1">
    <property type="nucleotide sequence ID" value="NZ_JAAMPU010000108.1"/>
</dbReference>
<organism evidence="2 3">
    <name type="scientific">Flavobacterium silvaticum</name>
    <dbReference type="NCBI Taxonomy" id="1852020"/>
    <lineage>
        <taxon>Bacteria</taxon>
        <taxon>Pseudomonadati</taxon>
        <taxon>Bacteroidota</taxon>
        <taxon>Flavobacteriia</taxon>
        <taxon>Flavobacteriales</taxon>
        <taxon>Flavobacteriaceae</taxon>
        <taxon>Flavobacterium</taxon>
    </lineage>
</organism>
<comment type="caution">
    <text evidence="2">The sequence shown here is derived from an EMBL/GenBank/DDBJ whole genome shotgun (WGS) entry which is preliminary data.</text>
</comment>
<gene>
    <name evidence="2" type="ORF">G6047_14820</name>
</gene>
<evidence type="ECO:0000313" key="3">
    <source>
        <dbReference type="Proteomes" id="UP000712080"/>
    </source>
</evidence>
<feature type="transmembrane region" description="Helical" evidence="1">
    <location>
        <begin position="48"/>
        <end position="68"/>
    </location>
</feature>
<proteinExistence type="predicted"/>
<dbReference type="AlphaFoldDB" id="A0A972JGR1"/>
<accession>A0A972JGR1</accession>
<keyword evidence="3" id="KW-1185">Reference proteome</keyword>
<name>A0A972JGR1_9FLAO</name>
<evidence type="ECO:0000256" key="1">
    <source>
        <dbReference type="SAM" id="Phobius"/>
    </source>
</evidence>
<feature type="transmembrane region" description="Helical" evidence="1">
    <location>
        <begin position="6"/>
        <end position="27"/>
    </location>
</feature>
<keyword evidence="1" id="KW-0812">Transmembrane</keyword>
<protein>
    <submittedName>
        <fullName evidence="2">Uncharacterized protein</fullName>
    </submittedName>
</protein>
<feature type="transmembrane region" description="Helical" evidence="1">
    <location>
        <begin position="88"/>
        <end position="108"/>
    </location>
</feature>
<reference evidence="2" key="1">
    <citation type="submission" date="2020-02" db="EMBL/GenBank/DDBJ databases">
        <title>Flavobacterium sp. genome.</title>
        <authorList>
            <person name="Jung H.S."/>
            <person name="Baek J.H."/>
            <person name="Jeon C.O."/>
        </authorList>
    </citation>
    <scope>NUCLEOTIDE SEQUENCE</scope>
    <source>
        <strain evidence="2">SE-s28</strain>
    </source>
</reference>
<keyword evidence="1" id="KW-0472">Membrane</keyword>
<dbReference type="EMBL" id="JAAMPU010000108">
    <property type="protein sequence ID" value="NMH29309.1"/>
    <property type="molecule type" value="Genomic_DNA"/>
</dbReference>